<accession>D7DSF3</accession>
<dbReference type="Pfam" id="PF22768">
    <property type="entry name" value="SPP1_Dit"/>
    <property type="match status" value="1"/>
</dbReference>
<dbReference type="InterPro" id="IPR054738">
    <property type="entry name" value="Siphovirus-type_tail_C"/>
</dbReference>
<dbReference type="InParanoid" id="D7DSF3"/>
<reference evidence="2 3" key="1">
    <citation type="submission" date="2010-05" db="EMBL/GenBank/DDBJ databases">
        <title>Complete sequence of Methanococcus voltae A3.</title>
        <authorList>
            <consortium name="US DOE Joint Genome Institute"/>
            <person name="Lucas S."/>
            <person name="Copeland A."/>
            <person name="Lapidus A."/>
            <person name="Cheng J.-F."/>
            <person name="Bruce D."/>
            <person name="Goodwin L."/>
            <person name="Pitluck S."/>
            <person name="Lowry S."/>
            <person name="Clum A."/>
            <person name="Land M."/>
            <person name="Hauser L."/>
            <person name="Kyrpides N."/>
            <person name="Mikhailova N."/>
            <person name="Whitman W.B."/>
            <person name="Woyke T."/>
        </authorList>
    </citation>
    <scope>NUCLEOTIDE SEQUENCE [LARGE SCALE GENOMIC DNA]</scope>
    <source>
        <strain evidence="3">ATCC BAA-1334 / A3</strain>
    </source>
</reference>
<sequence>MTLYYHKEANSNIITVKVPSIPAKGSKTLLITENSEYGSFNSPNDVYNYFWKFSDISALDDWTVVSGSKDNAQFNDGIMELSSVNQFKYALNLPESYRLISRFRPNNIYCSVQLKNEAENDMLQMGDATYNSGNYQEQYYKLGQYTYVPYNLLNSNWYVQEFHLSDSKVCFYADKNPIFEQTILYNVSSLDTLYINSTGSSGLIYIDYIAIAEHFDNIQLSSVKVDNTLEITISNNNDFDLVNYQVDIDVSELNVSSNNLKIEVFEDIVPIIIFNSQQLYTSQDNFDVYAEVYCDNEINSVKVQNNQYEPQNMTKIASSQNTYALNVSLLDSVNNLKVIATNVNGATSNSNIKIVNKLNSVYEDKPVVNIIKNPAIPEITNENYINLKCEITDYDEILYVRAYSNKLSGYIELTKVEGTNTQYTCDIPLFYGDNHINIIASDIESYLGTSETIVISKNDTTPPKIVFDTMDVKCIDESYKARAKVYDDESGLKDVKIVHYGDETQIKYMEYLGNGIYEKLINLIDGENQIRIISSDNNNNELISDVKTIIKENKEIINVIKQELTPQLDIVFEKPINKVVKSDYLIECFINTNLDIDGIYAILNGNSVRLDCMGDKRYGKKVKLKEGLNNLYLQAKGQGLTKNTKKYAIYYSLKNTLKYINNDNEVIIFEKNINFEKIENVDTLIFQNIEGLNCSKMNYETKNSNNGIIINNGTLNPYNLKINGLIISKNPEILEKKISNIFSPTKSGVLYLQYDETYECPCKVCNININSNPSSKTDTVREFSIELMAEKPYWLSSKKVVDFSKGSLGFTYPLSLPLNFGQVNNRKTVLNTGYMETPVYLEINGPTNSVDDCILINNTSNEFIKLCKKLESDESVYINTEPVDVIYWNKTTGERKKAYDYVSIDSKFFNLKTGANDIELITSNPELKINIIYRLRNLTI</sequence>
<gene>
    <name evidence="2" type="ordered locus">Mvol_0403</name>
</gene>
<dbReference type="OrthoDB" id="62070at2157"/>
<dbReference type="STRING" id="456320.Mvol_0403"/>
<dbReference type="HOGENOM" id="CLU_312082_0_0_2"/>
<keyword evidence="3" id="KW-1185">Reference proteome</keyword>
<dbReference type="KEGG" id="mvo:Mvol_0403"/>
<feature type="domain" description="Siphovirus-type tail component C-terminal" evidence="1">
    <location>
        <begin position="833"/>
        <end position="934"/>
    </location>
</feature>
<name>D7DSF3_METV3</name>
<dbReference type="eggNOG" id="arCOG04500">
    <property type="taxonomic scope" value="Archaea"/>
</dbReference>
<evidence type="ECO:0000259" key="1">
    <source>
        <dbReference type="Pfam" id="PF22768"/>
    </source>
</evidence>
<dbReference type="AlphaFoldDB" id="D7DSF3"/>
<proteinExistence type="predicted"/>
<evidence type="ECO:0000313" key="2">
    <source>
        <dbReference type="EMBL" id="ADI36063.1"/>
    </source>
</evidence>
<dbReference type="Proteomes" id="UP000007722">
    <property type="component" value="Chromosome"/>
</dbReference>
<protein>
    <recommendedName>
        <fullName evidence="1">Siphovirus-type tail component C-terminal domain-containing protein</fullName>
    </recommendedName>
</protein>
<evidence type="ECO:0000313" key="3">
    <source>
        <dbReference type="Proteomes" id="UP000007722"/>
    </source>
</evidence>
<organism evidence="2 3">
    <name type="scientific">Methanococcus voltae (strain ATCC BAA-1334 / A3)</name>
    <dbReference type="NCBI Taxonomy" id="456320"/>
    <lineage>
        <taxon>Archaea</taxon>
        <taxon>Methanobacteriati</taxon>
        <taxon>Methanobacteriota</taxon>
        <taxon>Methanomada group</taxon>
        <taxon>Methanococci</taxon>
        <taxon>Methanococcales</taxon>
        <taxon>Methanococcaceae</taxon>
        <taxon>Methanococcus</taxon>
    </lineage>
</organism>
<dbReference type="EMBL" id="CP002057">
    <property type="protein sequence ID" value="ADI36063.1"/>
    <property type="molecule type" value="Genomic_DNA"/>
</dbReference>